<name>A0A0M2UTT2_9BACT</name>
<dbReference type="InterPro" id="IPR050133">
    <property type="entry name" value="NqrDE/RnfAE_oxidrdctase"/>
</dbReference>
<evidence type="ECO:0000256" key="6">
    <source>
        <dbReference type="ARBA" id="ARBA00023136"/>
    </source>
</evidence>
<keyword evidence="4" id="KW-1278">Translocase</keyword>
<evidence type="ECO:0000256" key="1">
    <source>
        <dbReference type="ARBA" id="ARBA00004127"/>
    </source>
</evidence>
<sequence>MVGLRRSVRKVSKYFMRDNLILTAGAGLGFCSSLAVTNKLENSLTMGIGVTLVTAGSFCVVYPFKRLISTAGTHHKISLLMIIVSVFVAIFGFFAQAFVPAITANIKAYIDLITTNCIVLAVISEGLTVGFWDAQKKILKACFGYSAALILLAFLREPLGFGTVMGFSVLPDTFPKVVLMVTPVGGFFALAAFRLLLRPFLLKTGIVCQESSACGCASAAHGGVPLVVSHPKRGISRTTLIAIGLGAALFVSLIVHIQTIPTLHQHFLILFPVLLNALFFDGIVLSKLLGLCPLINKSRQIDAAWKMGVAVIIVTTLSTALNWVVYQHILVRCSDFLSQYSPIPLRLENIFYLTVFIVTIAVFVQILSVLLRKFAKAVYEQMGQFLELITVNCIVLASATFTIPTGAKFLVTTVTAFGYGLHWMMVVVWLAILRRQRLFVPTTAWDEDTIAILLLGIMAAIFTGIGMIQLF</sequence>
<dbReference type="AlphaFoldDB" id="A0A0M2UTT2"/>
<feature type="transmembrane region" description="Helical" evidence="7">
    <location>
        <begin position="77"/>
        <end position="102"/>
    </location>
</feature>
<evidence type="ECO:0000256" key="5">
    <source>
        <dbReference type="ARBA" id="ARBA00022989"/>
    </source>
</evidence>
<feature type="transmembrane region" description="Helical" evidence="7">
    <location>
        <begin position="409"/>
        <end position="432"/>
    </location>
</feature>
<keyword evidence="6 7" id="KW-0472">Membrane</keyword>
<dbReference type="InterPro" id="IPR003667">
    <property type="entry name" value="NqrDE/RnfAE"/>
</dbReference>
<proteinExistence type="predicted"/>
<feature type="transmembrane region" description="Helical" evidence="7">
    <location>
        <begin position="452"/>
        <end position="470"/>
    </location>
</feature>
<evidence type="ECO:0000256" key="3">
    <source>
        <dbReference type="ARBA" id="ARBA00022692"/>
    </source>
</evidence>
<evidence type="ECO:0000313" key="8">
    <source>
        <dbReference type="EMBL" id="KKO18396.1"/>
    </source>
</evidence>
<feature type="transmembrane region" description="Helical" evidence="7">
    <location>
        <begin position="269"/>
        <end position="295"/>
    </location>
</feature>
<accession>A0A0M2UTT2</accession>
<dbReference type="PANTHER" id="PTHR30335:SF0">
    <property type="entry name" value="ION-TRANSLOCATING OXIDOREDUCTASE COMPLEX SUBUNIT A"/>
    <property type="match status" value="1"/>
</dbReference>
<feature type="transmembrane region" description="Helical" evidence="7">
    <location>
        <begin position="239"/>
        <end position="257"/>
    </location>
</feature>
<feature type="transmembrane region" description="Helical" evidence="7">
    <location>
        <begin position="45"/>
        <end position="65"/>
    </location>
</feature>
<feature type="transmembrane region" description="Helical" evidence="7">
    <location>
        <begin position="350"/>
        <end position="371"/>
    </location>
</feature>
<comment type="subcellular location">
    <subcellularLocation>
        <location evidence="1">Endomembrane system</location>
        <topology evidence="1">Multi-pass membrane protein</topology>
    </subcellularLocation>
</comment>
<protein>
    <submittedName>
        <fullName evidence="8">Na+-translocating NADH-quinone reductase subunit E</fullName>
    </submittedName>
</protein>
<reference evidence="8 9" key="1">
    <citation type="journal article" date="2013" name="BMC Microbiol.">
        <title>Identification of the type II cytochrome c maturation pathway in anammox bacteria by comparative genomics.</title>
        <authorList>
            <person name="Ferousi C."/>
            <person name="Speth D.R."/>
            <person name="Reimann J."/>
            <person name="Op den Camp H.J."/>
            <person name="Allen J.W."/>
            <person name="Keltjens J.T."/>
            <person name="Jetten M.S."/>
        </authorList>
    </citation>
    <scope>NUCLEOTIDE SEQUENCE [LARGE SCALE GENOMIC DNA]</scope>
    <source>
        <strain evidence="8">RU1</strain>
    </source>
</reference>
<keyword evidence="3 7" id="KW-0812">Transmembrane</keyword>
<feature type="transmembrane region" description="Helical" evidence="7">
    <location>
        <begin position="176"/>
        <end position="197"/>
    </location>
</feature>
<comment type="caution">
    <text evidence="8">The sequence shown here is derived from an EMBL/GenBank/DDBJ whole genome shotgun (WGS) entry which is preliminary data.</text>
</comment>
<dbReference type="EMBL" id="LAQJ01000273">
    <property type="protein sequence ID" value="KKO18396.1"/>
    <property type="molecule type" value="Genomic_DNA"/>
</dbReference>
<evidence type="ECO:0000256" key="2">
    <source>
        <dbReference type="ARBA" id="ARBA00022448"/>
    </source>
</evidence>
<organism evidence="8 9">
    <name type="scientific">Candidatus Brocadia fulgida</name>
    <dbReference type="NCBI Taxonomy" id="380242"/>
    <lineage>
        <taxon>Bacteria</taxon>
        <taxon>Pseudomonadati</taxon>
        <taxon>Planctomycetota</taxon>
        <taxon>Candidatus Brocadiia</taxon>
        <taxon>Candidatus Brocadiales</taxon>
        <taxon>Candidatus Brocadiaceae</taxon>
        <taxon>Candidatus Brocadia</taxon>
    </lineage>
</organism>
<keyword evidence="5 7" id="KW-1133">Transmembrane helix</keyword>
<feature type="transmembrane region" description="Helical" evidence="7">
    <location>
        <begin position="307"/>
        <end position="330"/>
    </location>
</feature>
<dbReference type="GO" id="GO:0005886">
    <property type="term" value="C:plasma membrane"/>
    <property type="evidence" value="ECO:0007669"/>
    <property type="project" value="TreeGrafter"/>
</dbReference>
<dbReference type="Proteomes" id="UP000034954">
    <property type="component" value="Unassembled WGS sequence"/>
</dbReference>
<feature type="transmembrane region" description="Helical" evidence="7">
    <location>
        <begin position="108"/>
        <end position="131"/>
    </location>
</feature>
<dbReference type="PANTHER" id="PTHR30335">
    <property type="entry name" value="INTEGRAL MEMBRANE PROTEIN OF SOXR-REDUCING COMPLEX"/>
    <property type="match status" value="1"/>
</dbReference>
<keyword evidence="2" id="KW-0813">Transport</keyword>
<keyword evidence="9" id="KW-1185">Reference proteome</keyword>
<evidence type="ECO:0000256" key="4">
    <source>
        <dbReference type="ARBA" id="ARBA00022967"/>
    </source>
</evidence>
<evidence type="ECO:0000313" key="9">
    <source>
        <dbReference type="Proteomes" id="UP000034954"/>
    </source>
</evidence>
<dbReference type="GO" id="GO:0012505">
    <property type="term" value="C:endomembrane system"/>
    <property type="evidence" value="ECO:0007669"/>
    <property type="project" value="UniProtKB-SubCell"/>
</dbReference>
<feature type="transmembrane region" description="Helical" evidence="7">
    <location>
        <begin position="383"/>
        <end position="403"/>
    </location>
</feature>
<evidence type="ECO:0000256" key="7">
    <source>
        <dbReference type="SAM" id="Phobius"/>
    </source>
</evidence>
<feature type="transmembrane region" description="Helical" evidence="7">
    <location>
        <begin position="138"/>
        <end position="156"/>
    </location>
</feature>
<dbReference type="Pfam" id="PF02508">
    <property type="entry name" value="Rnf-Nqr"/>
    <property type="match status" value="2"/>
</dbReference>
<gene>
    <name evidence="8" type="ORF">BROFUL_02902</name>
</gene>